<dbReference type="STRING" id="525245.HMPREF0044_1416"/>
<dbReference type="Proteomes" id="UP000010301">
    <property type="component" value="Unassembled WGS sequence"/>
</dbReference>
<gene>
    <name evidence="1" type="ORF">HMPREF0044_1416</name>
</gene>
<name>C0W1X6_9ACTO</name>
<comment type="caution">
    <text evidence="1">The sequence shown here is derived from an EMBL/GenBank/DDBJ whole genome shotgun (WGS) entry which is preliminary data.</text>
</comment>
<organism evidence="1 2">
    <name type="scientific">Gleimia coleocanis DSM 15436</name>
    <dbReference type="NCBI Taxonomy" id="525245"/>
    <lineage>
        <taxon>Bacteria</taxon>
        <taxon>Bacillati</taxon>
        <taxon>Actinomycetota</taxon>
        <taxon>Actinomycetes</taxon>
        <taxon>Actinomycetales</taxon>
        <taxon>Actinomycetaceae</taxon>
        <taxon>Gleimia</taxon>
    </lineage>
</organism>
<dbReference type="eggNOG" id="ENOG5031IDV">
    <property type="taxonomic scope" value="Bacteria"/>
</dbReference>
<dbReference type="AlphaFoldDB" id="C0W1X6"/>
<proteinExistence type="predicted"/>
<keyword evidence="2" id="KW-1185">Reference proteome</keyword>
<dbReference type="OrthoDB" id="3245799at2"/>
<protein>
    <submittedName>
        <fullName evidence="1">Uncharacterized protein</fullName>
    </submittedName>
</protein>
<sequence>MKPNPLLNESIAVFKELGWHTAQYDEILNLPLGTVEQQRRVVQGLETGDWGEYGRVAENSYGWISAHTVNDQMLALFALRCGVSARRAEELITTDDEVTFSCIIQRGRVFAAQFLESYYRSVPRMHEHTLSVKGALGVALALFTENAPLENLDYLKDWVVLARYALTGQKRDMYREGSKLPFLDDLLPTFKDHVFASVENGVAATGPLKEVLAALTNADIITRDELIKVCVRGLDLAVRPGDRKAYTQLLVEDLQLDTTELLANQEVFKNVLTSGETPVVEAFAPSLIAVLSPAEAAEIALTSLYAKAAKTRLQVLKAVEQRQDVQTAEALILADRLNELAASKEKPSARIAKKLLENWNLATTPVSEKTSDIKGLWNPTPPLWEVPEFILGEVSVTALAHVINFLRTDEQYLFDIEGDRLLALAVELAREDVAQVRLALNGVKHKVWSPLIFSWLENNEVKLFSDDYLSHSQMVFAALGKIPCLLSTPSRLDSSVAFADLADRLVLYARSQAEVLESDLVLSLLRLDVSALGDEINLFGLPAGVPVRLMDGTVLDRDAAQVIRDYLADPLPEGSIDSSSGWLKVVLEMPQSLKGLQLPFRLNYMDTESTRLFPHWGAPAFIGMRWFGQEVSSAGLCADDASYRAKPLPAEAAINLLALQRPVHPKMADYCAEGIVNAWKRGLLIPGVADVAFLDWDSELSSLAALAKALYEVAQLGMLSVVWPVLDDLLGASMQKPRMVAGTAEVAEIMAELVDEVLVAVKTGVADEVVLEVPGVRALASRAGKSKAVEFAQFVVAKLPEAQFSYQLVAEPTRILPEEFEKIWQPLAGLVSVPEDGARICGFDEATAVSTCALPVIFETGNYPHEKFINTGFGWYYAITHEHQAKVVRVSADGSKSEGFIHWDGSQLVFSEYRNWRGGNSGALEGESSAFARFLVKIILADLATDPDPYSQRNIVRTLVREGKLDDVTVAATVSELVMFPQWSPARAVYLLESQPELLNVLWPMLTRPLGYAASQNALPRWVNRVLDIVLLHSEVLQEATLRGFIPLDEWQGVKQIAVKKGSSVAVKKAQEVVSRLSI</sequence>
<dbReference type="HOGENOM" id="CLU_278944_0_0_11"/>
<reference evidence="1 2" key="1">
    <citation type="submission" date="2009-01" db="EMBL/GenBank/DDBJ databases">
        <authorList>
            <person name="Qin X."/>
            <person name="Bachman B."/>
            <person name="Battles P."/>
            <person name="Bell A."/>
            <person name="Bess C."/>
            <person name="Bickham C."/>
            <person name="Chaboub L."/>
            <person name="Chen D."/>
            <person name="Coyle M."/>
            <person name="Deiros D.R."/>
            <person name="Dinh H."/>
            <person name="Forbes L."/>
            <person name="Fowler G."/>
            <person name="Francisco L."/>
            <person name="Fu Q."/>
            <person name="Gubbala S."/>
            <person name="Hale W."/>
            <person name="Han Y."/>
            <person name="Hemphill L."/>
            <person name="Highlander S.K."/>
            <person name="Hirani K."/>
            <person name="Hogues M."/>
            <person name="Jackson L."/>
            <person name="Jakkamsetti A."/>
            <person name="Javaid M."/>
            <person name="Jiang H."/>
            <person name="Korchina V."/>
            <person name="Kovar C."/>
            <person name="Lara F."/>
            <person name="Lee S."/>
            <person name="Mata R."/>
            <person name="Mathew T."/>
            <person name="Moen C."/>
            <person name="Morales K."/>
            <person name="Munidasa M."/>
            <person name="Nazareth L."/>
            <person name="Ngo R."/>
            <person name="Nguyen L."/>
            <person name="Okwuonu G."/>
            <person name="Ongeri F."/>
            <person name="Patil S."/>
            <person name="Petrosino J."/>
            <person name="Pham C."/>
            <person name="Pham P."/>
            <person name="Pu L.-L."/>
            <person name="Puazo M."/>
            <person name="Raj R."/>
            <person name="Reid J."/>
            <person name="Rouhana J."/>
            <person name="Saada N."/>
            <person name="Shang Y."/>
            <person name="Simmons D."/>
            <person name="Thornton R."/>
            <person name="Warren J."/>
            <person name="Weissenberger G."/>
            <person name="Zhang J."/>
            <person name="Zhang L."/>
            <person name="Zhou C."/>
            <person name="Zhu D."/>
            <person name="Muzny D."/>
            <person name="Worley K."/>
            <person name="Gibbs R."/>
        </authorList>
    </citation>
    <scope>NUCLEOTIDE SEQUENCE [LARGE SCALE GENOMIC DNA]</scope>
    <source>
        <strain evidence="1 2">DSM 15436</strain>
    </source>
</reference>
<evidence type="ECO:0000313" key="1">
    <source>
        <dbReference type="EMBL" id="EEH63492.1"/>
    </source>
</evidence>
<dbReference type="EMBL" id="ACFG01000034">
    <property type="protein sequence ID" value="EEH63492.1"/>
    <property type="molecule type" value="Genomic_DNA"/>
</dbReference>
<accession>C0W1X6</accession>
<evidence type="ECO:0000313" key="2">
    <source>
        <dbReference type="Proteomes" id="UP000010301"/>
    </source>
</evidence>
<dbReference type="RefSeq" id="WP_006546274.1">
    <property type="nucleotide sequence ID" value="NZ_DS999540.1"/>
</dbReference>